<name>A0A9Q5WAH0_9CYAN</name>
<sequence>MAKNWAIVIGINNYLNLQRLDFAQSDAEAMKEWFLQEAKFDQVFLFTENSPPIPTNTQSIPTEPTHGILKRFLRVNFEQPLLKQEDNLWFFFSGHGQRSRDKDYLMLKDTDPGDIESSAISVEYVTERLRRSGADNVILLLDACRSQGAKDGLGYGEEQYQGVITFYSCKAEQTAWEIPDLGKGAFTHTLLEGLRLHGEGNCATVERLYRHLTIETPKLNQEHGKPIQNPYLKAEPPYKMYYILLPKIANIRDIVPLKNEALHAEVNNDLELAEKLWIRVLAVDGTDNDALSGIKRITIRREQNPQIKPPGEGNTIDGQDKSPGNNKGATQPADENTVPPSKEPRIQETKHGSGFLKIWLKIALLASSGLILVYTTLWQIFQQQWNQITNPEPTETSYNPNPSKSSPINVDSRYAKLETLLKAQNFRAADLETDKVMLAVANRESEGWLRIEDAEKFPCKELRSIDQLWLKYSRGKFGISVQQQIYQSLGGTKEYNQDVLRSMGERVGWKRRGATGNWLYYSDLNFSQTAPSGHLPCALCVGGCGIGCMGYGWYFPPVQTCRV</sequence>
<feature type="domain" description="GUN4-like" evidence="3">
    <location>
        <begin position="411"/>
        <end position="537"/>
    </location>
</feature>
<dbReference type="RefSeq" id="WP_079290758.1">
    <property type="nucleotide sequence ID" value="NZ_MTPU01000019.1"/>
</dbReference>
<evidence type="ECO:0000313" key="4">
    <source>
        <dbReference type="EMBL" id="OPH10602.1"/>
    </source>
</evidence>
<dbReference type="EMBL" id="MTPU01000019">
    <property type="protein sequence ID" value="OPH10602.1"/>
    <property type="molecule type" value="Genomic_DNA"/>
</dbReference>
<dbReference type="SUPFAM" id="SSF52129">
    <property type="entry name" value="Caspase-like"/>
    <property type="match status" value="1"/>
</dbReference>
<proteinExistence type="predicted"/>
<dbReference type="Pfam" id="PF05419">
    <property type="entry name" value="GUN4"/>
    <property type="match status" value="1"/>
</dbReference>
<feature type="domain" description="Peptidase C14 caspase" evidence="2">
    <location>
        <begin position="4"/>
        <end position="232"/>
    </location>
</feature>
<dbReference type="GO" id="GO:0046906">
    <property type="term" value="F:tetrapyrrole binding"/>
    <property type="evidence" value="ECO:0007669"/>
    <property type="project" value="TreeGrafter"/>
</dbReference>
<protein>
    <recommendedName>
        <fullName evidence="6">Peptidase C14</fullName>
    </recommendedName>
</protein>
<dbReference type="Gene3D" id="3.40.50.1460">
    <property type="match status" value="1"/>
</dbReference>
<evidence type="ECO:0000259" key="3">
    <source>
        <dbReference type="Pfam" id="PF05419"/>
    </source>
</evidence>
<dbReference type="Proteomes" id="UP000190056">
    <property type="component" value="Unassembled WGS sequence"/>
</dbReference>
<dbReference type="GO" id="GO:0006508">
    <property type="term" value="P:proteolysis"/>
    <property type="evidence" value="ECO:0007669"/>
    <property type="project" value="InterPro"/>
</dbReference>
<organism evidence="4 5">
    <name type="scientific">Cylindrospermopsis raciborskii CENA302</name>
    <dbReference type="NCBI Taxonomy" id="1170768"/>
    <lineage>
        <taxon>Bacteria</taxon>
        <taxon>Bacillati</taxon>
        <taxon>Cyanobacteriota</taxon>
        <taxon>Cyanophyceae</taxon>
        <taxon>Nostocales</taxon>
        <taxon>Aphanizomenonaceae</taxon>
        <taxon>Cylindrospermopsis</taxon>
    </lineage>
</organism>
<dbReference type="PANTHER" id="PTHR34800:SF1">
    <property type="entry name" value="TETRAPYRROLE-BINDING PROTEIN, CHLOROPLASTIC"/>
    <property type="match status" value="1"/>
</dbReference>
<dbReference type="Pfam" id="PF00656">
    <property type="entry name" value="Peptidase_C14"/>
    <property type="match status" value="1"/>
</dbReference>
<dbReference type="GO" id="GO:0004197">
    <property type="term" value="F:cysteine-type endopeptidase activity"/>
    <property type="evidence" value="ECO:0007669"/>
    <property type="project" value="InterPro"/>
</dbReference>
<reference evidence="4 5" key="1">
    <citation type="submission" date="2017-01" db="EMBL/GenBank/DDBJ databases">
        <authorList>
            <person name="Abreu V.A."/>
            <person name="Popin R.V."/>
            <person name="Rigonato J."/>
            <person name="Andreote A.P."/>
            <person name="Schaker P.C."/>
            <person name="Hoff-Risseti C."/>
            <person name="Alvarenga D.O."/>
            <person name="Varani A.M."/>
            <person name="Fiore M.F."/>
        </authorList>
    </citation>
    <scope>NUCLEOTIDE SEQUENCE [LARGE SCALE GENOMIC DNA]</scope>
    <source>
        <strain evidence="4 5">CENA302</strain>
    </source>
</reference>
<dbReference type="InterPro" id="IPR011600">
    <property type="entry name" value="Pept_C14_caspase"/>
</dbReference>
<dbReference type="Gene3D" id="1.10.10.1770">
    <property type="entry name" value="Gun4-like"/>
    <property type="match status" value="1"/>
</dbReference>
<dbReference type="SUPFAM" id="SSF140869">
    <property type="entry name" value="GUN4-like"/>
    <property type="match status" value="1"/>
</dbReference>
<dbReference type="CDD" id="cd16383">
    <property type="entry name" value="GUN4"/>
    <property type="match status" value="1"/>
</dbReference>
<evidence type="ECO:0000313" key="5">
    <source>
        <dbReference type="Proteomes" id="UP000190056"/>
    </source>
</evidence>
<comment type="caution">
    <text evidence="4">The sequence shown here is derived from an EMBL/GenBank/DDBJ whole genome shotgun (WGS) entry which is preliminary data.</text>
</comment>
<dbReference type="GO" id="GO:0030288">
    <property type="term" value="C:outer membrane-bounded periplasmic space"/>
    <property type="evidence" value="ECO:0007669"/>
    <property type="project" value="TreeGrafter"/>
</dbReference>
<evidence type="ECO:0008006" key="6">
    <source>
        <dbReference type="Google" id="ProtNLM"/>
    </source>
</evidence>
<feature type="region of interest" description="Disordered" evidence="1">
    <location>
        <begin position="301"/>
        <end position="347"/>
    </location>
</feature>
<accession>A0A9Q5WAH0</accession>
<dbReference type="AlphaFoldDB" id="A0A9Q5WAH0"/>
<dbReference type="PANTHER" id="PTHR34800">
    <property type="entry name" value="TETRAPYRROLE-BINDING PROTEIN, CHLOROPLASTIC"/>
    <property type="match status" value="1"/>
</dbReference>
<evidence type="ECO:0000259" key="2">
    <source>
        <dbReference type="Pfam" id="PF00656"/>
    </source>
</evidence>
<dbReference type="InterPro" id="IPR037215">
    <property type="entry name" value="GUN4-like_sf"/>
</dbReference>
<dbReference type="InterPro" id="IPR008629">
    <property type="entry name" value="GUN4-like"/>
</dbReference>
<evidence type="ECO:0000256" key="1">
    <source>
        <dbReference type="SAM" id="MobiDB-lite"/>
    </source>
</evidence>
<dbReference type="Gene3D" id="1.25.40.620">
    <property type="match status" value="1"/>
</dbReference>
<gene>
    <name evidence="4" type="ORF">CENA302_04645</name>
</gene>
<dbReference type="InterPro" id="IPR029030">
    <property type="entry name" value="Caspase-like_dom_sf"/>
</dbReference>